<keyword evidence="7 8" id="KW-0472">Membrane</keyword>
<reference evidence="10" key="1">
    <citation type="submission" date="2025-08" db="UniProtKB">
        <authorList>
            <consortium name="Ensembl"/>
        </authorList>
    </citation>
    <scope>IDENTIFICATION</scope>
</reference>
<evidence type="ECO:0000256" key="1">
    <source>
        <dbReference type="ARBA" id="ARBA00004125"/>
    </source>
</evidence>
<dbReference type="GO" id="GO:0005634">
    <property type="term" value="C:nucleus"/>
    <property type="evidence" value="ECO:0007669"/>
    <property type="project" value="TreeGrafter"/>
</dbReference>
<keyword evidence="8" id="KW-1133">Transmembrane helix</keyword>
<organism evidence="10 11">
    <name type="scientific">Sander lucioperca</name>
    <name type="common">Pike-perch</name>
    <name type="synonym">Perca lucioperca</name>
    <dbReference type="NCBI Taxonomy" id="283035"/>
    <lineage>
        <taxon>Eukaryota</taxon>
        <taxon>Metazoa</taxon>
        <taxon>Chordata</taxon>
        <taxon>Craniata</taxon>
        <taxon>Vertebrata</taxon>
        <taxon>Euteleostomi</taxon>
        <taxon>Actinopterygii</taxon>
        <taxon>Neopterygii</taxon>
        <taxon>Teleostei</taxon>
        <taxon>Neoteleostei</taxon>
        <taxon>Acanthomorphata</taxon>
        <taxon>Eupercaria</taxon>
        <taxon>Perciformes</taxon>
        <taxon>Percoidei</taxon>
        <taxon>Percidae</taxon>
        <taxon>Luciopercinae</taxon>
        <taxon>Sander</taxon>
    </lineage>
</organism>
<comment type="similarity">
    <text evidence="4">Belongs to the CDIP1/LITAF family.</text>
</comment>
<dbReference type="GeneTree" id="ENSGT01030000234810"/>
<dbReference type="SMART" id="SM00714">
    <property type="entry name" value="LITAF"/>
    <property type="match status" value="1"/>
</dbReference>
<feature type="transmembrane region" description="Helical" evidence="8">
    <location>
        <begin position="20"/>
        <end position="44"/>
    </location>
</feature>
<evidence type="ECO:0000259" key="9">
    <source>
        <dbReference type="PROSITE" id="PS51837"/>
    </source>
</evidence>
<dbReference type="GO" id="GO:0098560">
    <property type="term" value="C:cytoplasmic side of late endosome membrane"/>
    <property type="evidence" value="ECO:0007669"/>
    <property type="project" value="TreeGrafter"/>
</dbReference>
<dbReference type="InterPro" id="IPR037519">
    <property type="entry name" value="LITAF_fam"/>
</dbReference>
<dbReference type="GO" id="GO:0098574">
    <property type="term" value="C:cytoplasmic side of lysosomal membrane"/>
    <property type="evidence" value="ECO:0007669"/>
    <property type="project" value="TreeGrafter"/>
</dbReference>
<evidence type="ECO:0000256" key="2">
    <source>
        <dbReference type="ARBA" id="ARBA00004414"/>
    </source>
</evidence>
<evidence type="ECO:0000256" key="4">
    <source>
        <dbReference type="ARBA" id="ARBA00005975"/>
    </source>
</evidence>
<evidence type="ECO:0000256" key="6">
    <source>
        <dbReference type="ARBA" id="ARBA00022833"/>
    </source>
</evidence>
<keyword evidence="5" id="KW-0479">Metal-binding</keyword>
<keyword evidence="11" id="KW-1185">Reference proteome</keyword>
<feature type="domain" description="LITAF" evidence="9">
    <location>
        <begin position="1"/>
        <end position="66"/>
    </location>
</feature>
<protein>
    <recommendedName>
        <fullName evidence="9">LITAF domain-containing protein</fullName>
    </recommendedName>
</protein>
<reference evidence="10" key="2">
    <citation type="submission" date="2025-09" db="UniProtKB">
        <authorList>
            <consortium name="Ensembl"/>
        </authorList>
    </citation>
    <scope>IDENTIFICATION</scope>
</reference>
<dbReference type="PROSITE" id="PS51837">
    <property type="entry name" value="LITAF"/>
    <property type="match status" value="1"/>
</dbReference>
<dbReference type="InterPro" id="IPR006629">
    <property type="entry name" value="LITAF"/>
</dbReference>
<evidence type="ECO:0000313" key="11">
    <source>
        <dbReference type="Proteomes" id="UP000694568"/>
    </source>
</evidence>
<comment type="subcellular location">
    <subcellularLocation>
        <location evidence="1">Endosome membrane</location>
        <topology evidence="1">Peripheral membrane protein</topology>
        <orientation evidence="1">Cytoplasmic side</orientation>
    </subcellularLocation>
    <subcellularLocation>
        <location evidence="2">Late endosome membrane</location>
    </subcellularLocation>
    <subcellularLocation>
        <location evidence="3">Lysosome membrane</location>
        <topology evidence="3">Peripheral membrane protein</topology>
        <orientation evidence="3">Cytoplasmic side</orientation>
    </subcellularLocation>
</comment>
<dbReference type="Ensembl" id="ENSSLUT00000000148.1">
    <property type="protein sequence ID" value="ENSSLUP00000000117.1"/>
    <property type="gene ID" value="ENSSLUG00000000118.1"/>
</dbReference>
<evidence type="ECO:0000256" key="3">
    <source>
        <dbReference type="ARBA" id="ARBA00004630"/>
    </source>
</evidence>
<dbReference type="PANTHER" id="PTHR23292:SF46">
    <property type="entry name" value="LIPOPOLYSACCHARIDE-INDUCED TUMOR NECROSIS FACTOR-ALPHA FACTOR HOMOLOG"/>
    <property type="match status" value="1"/>
</dbReference>
<dbReference type="GO" id="GO:0008270">
    <property type="term" value="F:zinc ion binding"/>
    <property type="evidence" value="ECO:0007669"/>
    <property type="project" value="TreeGrafter"/>
</dbReference>
<dbReference type="Proteomes" id="UP000694568">
    <property type="component" value="Unplaced"/>
</dbReference>
<dbReference type="Pfam" id="PF10601">
    <property type="entry name" value="zf-LITAF-like"/>
    <property type="match status" value="1"/>
</dbReference>
<evidence type="ECO:0000256" key="8">
    <source>
        <dbReference type="SAM" id="Phobius"/>
    </source>
</evidence>
<name>A0A8D0CNK4_SANLU</name>
<dbReference type="PANTHER" id="PTHR23292">
    <property type="entry name" value="LIPOPOLYSACCHARIDE-INDUCED TUMOR NECROSIS FACTOR-ALPHA FACTOR"/>
    <property type="match status" value="1"/>
</dbReference>
<proteinExistence type="inferred from homology"/>
<keyword evidence="6" id="KW-0862">Zinc</keyword>
<evidence type="ECO:0000256" key="7">
    <source>
        <dbReference type="ARBA" id="ARBA00023136"/>
    </source>
</evidence>
<sequence length="67" mass="7683">MTCPHCQNSIVTKVEYTNGLFTWLICSTLGIFLIWPFCLIPFCVNACKDVQHSCPVCNNLVHIHKRM</sequence>
<evidence type="ECO:0000313" key="10">
    <source>
        <dbReference type="Ensembl" id="ENSSLUP00000000117.1"/>
    </source>
</evidence>
<keyword evidence="8" id="KW-0812">Transmembrane</keyword>
<accession>A0A8D0CNK4</accession>
<evidence type="ECO:0000256" key="5">
    <source>
        <dbReference type="ARBA" id="ARBA00022723"/>
    </source>
</evidence>
<dbReference type="AlphaFoldDB" id="A0A8D0CNK4"/>